<reference evidence="2" key="1">
    <citation type="journal article" date="2019" name="Int. J. Syst. Evol. Microbiol.">
        <title>The Global Catalogue of Microorganisms (GCM) 10K type strain sequencing project: providing services to taxonomists for standard genome sequencing and annotation.</title>
        <authorList>
            <consortium name="The Broad Institute Genomics Platform"/>
            <consortium name="The Broad Institute Genome Sequencing Center for Infectious Disease"/>
            <person name="Wu L."/>
            <person name="Ma J."/>
        </authorList>
    </citation>
    <scope>NUCLEOTIDE SEQUENCE [LARGE SCALE GENOMIC DNA]</scope>
    <source>
        <strain evidence="2">JCM 17805</strain>
    </source>
</reference>
<dbReference type="Proteomes" id="UP001500604">
    <property type="component" value="Unassembled WGS sequence"/>
</dbReference>
<sequence length="259" mass="29714">MNVSGNGETEPCCITRSAWFLNHIVKPCINVLIHYLINPVIHLINCQNCCNIRRIEEFLIHDVTIDPSDVPVEEYVNQPAILVGYRCLETGQYYQSLEEYLASGGDDESDQAIKPLFVGCGKIHKQYLNLAIARHKIEKLKRGVDRQYEFDQYDCAYNKELGVREYSFIRAMSPLINDVIRCCLEIVAYIEECFPESNNGELKKSAKYFLGRGRYYMVPRHENPHAMYARIPYIVANLSRHIGSVEKALESVPCLKDGL</sequence>
<keyword evidence="2" id="KW-1185">Reference proteome</keyword>
<protein>
    <submittedName>
        <fullName evidence="1">Uncharacterized protein</fullName>
    </submittedName>
</protein>
<comment type="caution">
    <text evidence="1">The sequence shown here is derived from an EMBL/GenBank/DDBJ whole genome shotgun (WGS) entry which is preliminary data.</text>
</comment>
<gene>
    <name evidence="1" type="ORF">GCM10023116_17280</name>
</gene>
<evidence type="ECO:0000313" key="2">
    <source>
        <dbReference type="Proteomes" id="UP001500604"/>
    </source>
</evidence>
<proteinExistence type="predicted"/>
<organism evidence="1 2">
    <name type="scientific">Kistimonas scapharcae</name>
    <dbReference type="NCBI Taxonomy" id="1036133"/>
    <lineage>
        <taxon>Bacteria</taxon>
        <taxon>Pseudomonadati</taxon>
        <taxon>Pseudomonadota</taxon>
        <taxon>Gammaproteobacteria</taxon>
        <taxon>Oceanospirillales</taxon>
        <taxon>Endozoicomonadaceae</taxon>
        <taxon>Kistimonas</taxon>
    </lineage>
</organism>
<evidence type="ECO:0000313" key="1">
    <source>
        <dbReference type="EMBL" id="GAA4649454.1"/>
    </source>
</evidence>
<accession>A0ABP8V214</accession>
<name>A0ABP8V214_9GAMM</name>
<dbReference type="EMBL" id="BAABFL010000134">
    <property type="protein sequence ID" value="GAA4649454.1"/>
    <property type="molecule type" value="Genomic_DNA"/>
</dbReference>
<dbReference type="RefSeq" id="WP_345195303.1">
    <property type="nucleotide sequence ID" value="NZ_BAABFL010000134.1"/>
</dbReference>